<protein>
    <recommendedName>
        <fullName evidence="4">Phosphate-binding protein</fullName>
    </recommendedName>
</protein>
<comment type="function">
    <text evidence="4">Involved in the system for phosphate transport across the cytoplasmic membrane.</text>
</comment>
<gene>
    <name evidence="6" type="ORF">ENV67_08835</name>
</gene>
<dbReference type="SUPFAM" id="SSF53850">
    <property type="entry name" value="Periplasmic binding protein-like II"/>
    <property type="match status" value="1"/>
</dbReference>
<dbReference type="NCBIfam" id="TIGR02136">
    <property type="entry name" value="ptsS_2"/>
    <property type="match status" value="1"/>
</dbReference>
<accession>A0A7C4YB08</accession>
<dbReference type="InterPro" id="IPR050811">
    <property type="entry name" value="Phosphate_ABC_transporter"/>
</dbReference>
<organism evidence="6">
    <name type="scientific">candidate division WOR-3 bacterium</name>
    <dbReference type="NCBI Taxonomy" id="2052148"/>
    <lineage>
        <taxon>Bacteria</taxon>
        <taxon>Bacteria division WOR-3</taxon>
    </lineage>
</organism>
<proteinExistence type="inferred from homology"/>
<keyword evidence="2 4" id="KW-0813">Transport</keyword>
<dbReference type="EMBL" id="DTHG01000105">
    <property type="protein sequence ID" value="HGW92624.1"/>
    <property type="molecule type" value="Genomic_DNA"/>
</dbReference>
<reference evidence="6" key="1">
    <citation type="journal article" date="2020" name="mSystems">
        <title>Genome- and Community-Level Interaction Insights into Carbon Utilization and Element Cycling Functions of Hydrothermarchaeota in Hydrothermal Sediment.</title>
        <authorList>
            <person name="Zhou Z."/>
            <person name="Liu Y."/>
            <person name="Xu W."/>
            <person name="Pan J."/>
            <person name="Luo Z.H."/>
            <person name="Li M."/>
        </authorList>
    </citation>
    <scope>NUCLEOTIDE SEQUENCE [LARGE SCALE GENOMIC DNA]</scope>
    <source>
        <strain evidence="6">SpSt-780</strain>
    </source>
</reference>
<evidence type="ECO:0000256" key="4">
    <source>
        <dbReference type="RuleBase" id="RU367119"/>
    </source>
</evidence>
<dbReference type="PANTHER" id="PTHR30570">
    <property type="entry name" value="PERIPLASMIC PHOSPHATE BINDING COMPONENT OF PHOSPHATE ABC TRANSPORTER"/>
    <property type="match status" value="1"/>
</dbReference>
<keyword evidence="3" id="KW-0732">Signal</keyword>
<dbReference type="AlphaFoldDB" id="A0A7C4YB08"/>
<dbReference type="PANTHER" id="PTHR30570:SF1">
    <property type="entry name" value="PHOSPHATE-BINDING PROTEIN PSTS"/>
    <property type="match status" value="1"/>
</dbReference>
<evidence type="ECO:0000313" key="6">
    <source>
        <dbReference type="EMBL" id="HGW92624.1"/>
    </source>
</evidence>
<feature type="domain" description="PBP" evidence="5">
    <location>
        <begin position="25"/>
        <end position="255"/>
    </location>
</feature>
<evidence type="ECO:0000256" key="2">
    <source>
        <dbReference type="ARBA" id="ARBA00022448"/>
    </source>
</evidence>
<keyword evidence="4" id="KW-0592">Phosphate transport</keyword>
<comment type="similarity">
    <text evidence="1 4">Belongs to the PstS family.</text>
</comment>
<dbReference type="GO" id="GO:0042301">
    <property type="term" value="F:phosphate ion binding"/>
    <property type="evidence" value="ECO:0007669"/>
    <property type="project" value="UniProtKB-UniRule"/>
</dbReference>
<evidence type="ECO:0000259" key="5">
    <source>
        <dbReference type="Pfam" id="PF12849"/>
    </source>
</evidence>
<dbReference type="CDD" id="cd13653">
    <property type="entry name" value="PBP2_phosphate_like_1"/>
    <property type="match status" value="1"/>
</dbReference>
<sequence>MRFLKFLMFSLMVLSSISLYGKETKIVMTGSTTVLPIAQRIAEVYMSMYPDVVISVRGGGSGVGITALLEGRTDIATSSRKIKDEEIKTGREKGIFIKEIEIAKDGIVIIVNKNNPVSNITIDELKKIYTGEITNWNKLGGPNQPIVVISRDLSSGTFEVFKEIVLKNAKMSENCLMLASNNAVSSTVSTTPWAIGYVGLGYITEDVKPLTLNNVIPSEKTVRDGTYKLSRSLYFYLNGEPKGEINKFIEFTLSETGQKLVKESGFIPLK</sequence>
<dbReference type="GO" id="GO:0006817">
    <property type="term" value="P:phosphate ion transport"/>
    <property type="evidence" value="ECO:0007669"/>
    <property type="project" value="UniProtKB-UniRule"/>
</dbReference>
<evidence type="ECO:0000256" key="1">
    <source>
        <dbReference type="ARBA" id="ARBA00008725"/>
    </source>
</evidence>
<dbReference type="Gene3D" id="3.40.190.10">
    <property type="entry name" value="Periplasmic binding protein-like II"/>
    <property type="match status" value="2"/>
</dbReference>
<dbReference type="Pfam" id="PF12849">
    <property type="entry name" value="PBP_like_2"/>
    <property type="match status" value="1"/>
</dbReference>
<comment type="caution">
    <text evidence="6">The sequence shown here is derived from an EMBL/GenBank/DDBJ whole genome shotgun (WGS) entry which is preliminary data.</text>
</comment>
<dbReference type="InterPro" id="IPR011862">
    <property type="entry name" value="Phos-bd"/>
</dbReference>
<name>A0A7C4YB08_UNCW3</name>
<dbReference type="InterPro" id="IPR024370">
    <property type="entry name" value="PBP_domain"/>
</dbReference>
<evidence type="ECO:0000256" key="3">
    <source>
        <dbReference type="ARBA" id="ARBA00022729"/>
    </source>
</evidence>